<dbReference type="EMBL" id="LXQA010004208">
    <property type="protein sequence ID" value="MCH82802.1"/>
    <property type="molecule type" value="Genomic_DNA"/>
</dbReference>
<evidence type="ECO:0000313" key="1">
    <source>
        <dbReference type="EMBL" id="MCH82802.1"/>
    </source>
</evidence>
<sequence length="134" mass="15664">MKLRIKHKTSVLDWHTRDYKDISIDSVTGLPKFKGYEAVLVVVDRLSKYSHFILMKHPYTAKSVVEVFVNEGTTLKMSSSYHPETDGQTEVINRCLESYLRCFAAEQPKTWSYWVPFEVVYGRQPPKLLRYLSN</sequence>
<evidence type="ECO:0000313" key="2">
    <source>
        <dbReference type="Proteomes" id="UP000265520"/>
    </source>
</evidence>
<dbReference type="PANTHER" id="PTHR45835:SF99">
    <property type="entry name" value="CHROMO DOMAIN-CONTAINING PROTEIN-RELATED"/>
    <property type="match status" value="1"/>
</dbReference>
<organism evidence="1 2">
    <name type="scientific">Trifolium medium</name>
    <dbReference type="NCBI Taxonomy" id="97028"/>
    <lineage>
        <taxon>Eukaryota</taxon>
        <taxon>Viridiplantae</taxon>
        <taxon>Streptophyta</taxon>
        <taxon>Embryophyta</taxon>
        <taxon>Tracheophyta</taxon>
        <taxon>Spermatophyta</taxon>
        <taxon>Magnoliopsida</taxon>
        <taxon>eudicotyledons</taxon>
        <taxon>Gunneridae</taxon>
        <taxon>Pentapetalae</taxon>
        <taxon>rosids</taxon>
        <taxon>fabids</taxon>
        <taxon>Fabales</taxon>
        <taxon>Fabaceae</taxon>
        <taxon>Papilionoideae</taxon>
        <taxon>50 kb inversion clade</taxon>
        <taxon>NPAAA clade</taxon>
        <taxon>Hologalegina</taxon>
        <taxon>IRL clade</taxon>
        <taxon>Trifolieae</taxon>
        <taxon>Trifolium</taxon>
    </lineage>
</organism>
<keyword evidence="2" id="KW-1185">Reference proteome</keyword>
<gene>
    <name evidence="1" type="ORF">A2U01_0003614</name>
</gene>
<dbReference type="AlphaFoldDB" id="A0A392M5W2"/>
<dbReference type="SUPFAM" id="SSF53098">
    <property type="entry name" value="Ribonuclease H-like"/>
    <property type="match status" value="1"/>
</dbReference>
<protein>
    <recommendedName>
        <fullName evidence="3">Retrotransposon protein</fullName>
    </recommendedName>
</protein>
<dbReference type="PANTHER" id="PTHR45835">
    <property type="entry name" value="YALI0A06105P"/>
    <property type="match status" value="1"/>
</dbReference>
<comment type="caution">
    <text evidence="1">The sequence shown here is derived from an EMBL/GenBank/DDBJ whole genome shotgun (WGS) entry which is preliminary data.</text>
</comment>
<dbReference type="InterPro" id="IPR012337">
    <property type="entry name" value="RNaseH-like_sf"/>
</dbReference>
<name>A0A392M5W2_9FABA</name>
<evidence type="ECO:0008006" key="3">
    <source>
        <dbReference type="Google" id="ProtNLM"/>
    </source>
</evidence>
<proteinExistence type="predicted"/>
<reference evidence="1 2" key="1">
    <citation type="journal article" date="2018" name="Front. Plant Sci.">
        <title>Red Clover (Trifolium pratense) and Zigzag Clover (T. medium) - A Picture of Genomic Similarities and Differences.</title>
        <authorList>
            <person name="Dluhosova J."/>
            <person name="Istvanek J."/>
            <person name="Nedelnik J."/>
            <person name="Repkova J."/>
        </authorList>
    </citation>
    <scope>NUCLEOTIDE SEQUENCE [LARGE SCALE GENOMIC DNA]</scope>
    <source>
        <strain evidence="2">cv. 10/8</strain>
        <tissue evidence="1">Leaf</tissue>
    </source>
</reference>
<dbReference type="Proteomes" id="UP000265520">
    <property type="component" value="Unassembled WGS sequence"/>
</dbReference>
<dbReference type="GO" id="GO:0003676">
    <property type="term" value="F:nucleic acid binding"/>
    <property type="evidence" value="ECO:0007669"/>
    <property type="project" value="InterPro"/>
</dbReference>
<dbReference type="InterPro" id="IPR036397">
    <property type="entry name" value="RNaseH_sf"/>
</dbReference>
<dbReference type="Gene3D" id="3.30.420.10">
    <property type="entry name" value="Ribonuclease H-like superfamily/Ribonuclease H"/>
    <property type="match status" value="1"/>
</dbReference>
<accession>A0A392M5W2</accession>